<protein>
    <submittedName>
        <fullName evidence="1">Ribbon-helix-helix CopG family protein</fullName>
    </submittedName>
</protein>
<reference evidence="1 2" key="1">
    <citation type="submission" date="2018-10" db="EMBL/GenBank/DDBJ databases">
        <title>Genomic Encyclopedia of Archaeal and Bacterial Type Strains, Phase II (KMG-II): from individual species to whole genera.</title>
        <authorList>
            <person name="Goeker M."/>
        </authorList>
    </citation>
    <scope>NUCLEOTIDE SEQUENCE [LARGE SCALE GENOMIC DNA]</scope>
    <source>
        <strain evidence="1 2">DSM 25217</strain>
    </source>
</reference>
<name>A0A3M0CI91_9PROT</name>
<organism evidence="1 2">
    <name type="scientific">Eilatimonas milleporae</name>
    <dbReference type="NCBI Taxonomy" id="911205"/>
    <lineage>
        <taxon>Bacteria</taxon>
        <taxon>Pseudomonadati</taxon>
        <taxon>Pseudomonadota</taxon>
        <taxon>Alphaproteobacteria</taxon>
        <taxon>Kordiimonadales</taxon>
        <taxon>Kordiimonadaceae</taxon>
        <taxon>Eilatimonas</taxon>
    </lineage>
</organism>
<evidence type="ECO:0000313" key="2">
    <source>
        <dbReference type="Proteomes" id="UP000271227"/>
    </source>
</evidence>
<sequence length="107" mass="11947">MLVPLGTRLEKATYDKFINLAETNGLSRSELLRVLVEEAVKGDKFRPVTEDKVLFTMLGIVTKSFFLNQFLAEALDKKSAKAVLENAEVYLLDKGIIQPCDPEADDV</sequence>
<dbReference type="Proteomes" id="UP000271227">
    <property type="component" value="Unassembled WGS sequence"/>
</dbReference>
<comment type="caution">
    <text evidence="1">The sequence shown here is derived from an EMBL/GenBank/DDBJ whole genome shotgun (WGS) entry which is preliminary data.</text>
</comment>
<accession>A0A3M0CI91</accession>
<dbReference type="GO" id="GO:0006355">
    <property type="term" value="P:regulation of DNA-templated transcription"/>
    <property type="evidence" value="ECO:0007669"/>
    <property type="project" value="InterPro"/>
</dbReference>
<dbReference type="InParanoid" id="A0A3M0CI91"/>
<dbReference type="RefSeq" id="WP_121938346.1">
    <property type="nucleotide sequence ID" value="NZ_REFR01000010.1"/>
</dbReference>
<evidence type="ECO:0000313" key="1">
    <source>
        <dbReference type="EMBL" id="RMB09042.1"/>
    </source>
</evidence>
<dbReference type="AlphaFoldDB" id="A0A3M0CI91"/>
<proteinExistence type="predicted"/>
<gene>
    <name evidence="1" type="ORF">BXY39_1690</name>
</gene>
<dbReference type="EMBL" id="REFR01000010">
    <property type="protein sequence ID" value="RMB09042.1"/>
    <property type="molecule type" value="Genomic_DNA"/>
</dbReference>
<keyword evidence="2" id="KW-1185">Reference proteome</keyword>